<feature type="domain" description="HMA" evidence="2">
    <location>
        <begin position="35"/>
        <end position="100"/>
    </location>
</feature>
<evidence type="ECO:0000259" key="2">
    <source>
        <dbReference type="PROSITE" id="PS50846"/>
    </source>
</evidence>
<keyword evidence="4" id="KW-1185">Reference proteome</keyword>
<evidence type="ECO:0000313" key="3">
    <source>
        <dbReference type="EMBL" id="OBW92583.1"/>
    </source>
</evidence>
<proteinExistence type="predicted"/>
<protein>
    <recommendedName>
        <fullName evidence="2">HMA domain-containing protein</fullName>
    </recommendedName>
</protein>
<dbReference type="PATRIC" id="fig|505345.7.peg.946"/>
<sequence>MKKIIYVLLMVSAFSQAVYAATAAQPQPTSQTAEREVSFYVKEMTCQLCVYLVNKELRALDGVIKTKANMNEHTVKVIAKPEVTNQQLIQAIEKLHYTAKVIE</sequence>
<dbReference type="RefSeq" id="WP_065239143.1">
    <property type="nucleotide sequence ID" value="NZ_JTJM01000018.1"/>
</dbReference>
<dbReference type="InterPro" id="IPR036163">
    <property type="entry name" value="HMA_dom_sf"/>
</dbReference>
<comment type="caution">
    <text evidence="3">The sequence shown here is derived from an EMBL/GenBank/DDBJ whole genome shotgun (WGS) entry which is preliminary data.</text>
</comment>
<dbReference type="GO" id="GO:0046872">
    <property type="term" value="F:metal ion binding"/>
    <property type="evidence" value="ECO:0007669"/>
    <property type="project" value="InterPro"/>
</dbReference>
<organism evidence="3 4">
    <name type="scientific">Gallibacterium genomosp. 3</name>
    <dbReference type="NCBI Taxonomy" id="505345"/>
    <lineage>
        <taxon>Bacteria</taxon>
        <taxon>Pseudomonadati</taxon>
        <taxon>Pseudomonadota</taxon>
        <taxon>Gammaproteobacteria</taxon>
        <taxon>Pasteurellales</taxon>
        <taxon>Pasteurellaceae</taxon>
        <taxon>Gallibacterium</taxon>
    </lineage>
</organism>
<gene>
    <name evidence="3" type="ORF">QV01_04775</name>
</gene>
<keyword evidence="1" id="KW-0732">Signal</keyword>
<feature type="chain" id="PRO_5008358797" description="HMA domain-containing protein" evidence="1">
    <location>
        <begin position="21"/>
        <end position="103"/>
    </location>
</feature>
<dbReference type="InterPro" id="IPR006121">
    <property type="entry name" value="HMA_dom"/>
</dbReference>
<dbReference type="AlphaFoldDB" id="A0A1A7NSG7"/>
<evidence type="ECO:0000256" key="1">
    <source>
        <dbReference type="SAM" id="SignalP"/>
    </source>
</evidence>
<feature type="signal peptide" evidence="1">
    <location>
        <begin position="1"/>
        <end position="20"/>
    </location>
</feature>
<dbReference type="PROSITE" id="PS50846">
    <property type="entry name" value="HMA_2"/>
    <property type="match status" value="1"/>
</dbReference>
<dbReference type="Gene3D" id="3.30.70.100">
    <property type="match status" value="1"/>
</dbReference>
<dbReference type="Pfam" id="PF00403">
    <property type="entry name" value="HMA"/>
    <property type="match status" value="1"/>
</dbReference>
<dbReference type="EMBL" id="JTJM01000018">
    <property type="protein sequence ID" value="OBW92583.1"/>
    <property type="molecule type" value="Genomic_DNA"/>
</dbReference>
<reference evidence="3 4" key="1">
    <citation type="submission" date="2014-11" db="EMBL/GenBank/DDBJ databases">
        <title>Pan-genome of Gallibacterium spp.</title>
        <authorList>
            <person name="Kudirkiene E."/>
            <person name="Bojesen A.M."/>
        </authorList>
    </citation>
    <scope>NUCLEOTIDE SEQUENCE [LARGE SCALE GENOMIC DNA]</scope>
    <source>
        <strain evidence="3 4">F151</strain>
    </source>
</reference>
<dbReference type="Proteomes" id="UP000243558">
    <property type="component" value="Unassembled WGS sequence"/>
</dbReference>
<evidence type="ECO:0000313" key="4">
    <source>
        <dbReference type="Proteomes" id="UP000243558"/>
    </source>
</evidence>
<dbReference type="CDD" id="cd00371">
    <property type="entry name" value="HMA"/>
    <property type="match status" value="1"/>
</dbReference>
<dbReference type="SUPFAM" id="SSF55008">
    <property type="entry name" value="HMA, heavy metal-associated domain"/>
    <property type="match status" value="1"/>
</dbReference>
<name>A0A1A7NSG7_9PAST</name>
<accession>A0A1A7NSG7</accession>